<dbReference type="InterPro" id="IPR003607">
    <property type="entry name" value="HD/PDEase_dom"/>
</dbReference>
<keyword evidence="3" id="KW-1185">Reference proteome</keyword>
<dbReference type="SUPFAM" id="SSF109604">
    <property type="entry name" value="HD-domain/PDEase-like"/>
    <property type="match status" value="1"/>
</dbReference>
<dbReference type="PANTHER" id="PTHR33525:SF3">
    <property type="entry name" value="RIBONUCLEASE Y"/>
    <property type="match status" value="1"/>
</dbReference>
<feature type="domain" description="HDOD" evidence="1">
    <location>
        <begin position="16"/>
        <end position="214"/>
    </location>
</feature>
<dbReference type="PANTHER" id="PTHR33525">
    <property type="match status" value="1"/>
</dbReference>
<dbReference type="Gene3D" id="1.10.3210.10">
    <property type="entry name" value="Hypothetical protein af1432"/>
    <property type="match status" value="1"/>
</dbReference>
<accession>A0A343JCM4</accession>
<dbReference type="Pfam" id="PF08668">
    <property type="entry name" value="HDOD"/>
    <property type="match status" value="1"/>
</dbReference>
<dbReference type="CDD" id="cd00077">
    <property type="entry name" value="HDc"/>
    <property type="match status" value="1"/>
</dbReference>
<dbReference type="PROSITE" id="PS51833">
    <property type="entry name" value="HDOD"/>
    <property type="match status" value="1"/>
</dbReference>
<sequence>MRPEEILDILENNNKIPTINKEITEIIKMLKNTDTLDIEEFSYVINRCSNLKEAILININSGYFKLLRKIESLSDAIKFLGLKTVEKLVIAHLVKSIMPDNLGQSKQLDRDKYWKHCLGTSVAANLIAEKLNKADIYKYFAYGLIHDLGVVVLDVCVPDLIDKVMEKQRKGMHQIIAERIVMNGFTHEDAGRWQCIRFELPDDIRSIVEYHHRPLLAKKYKEEVYILSIADSISNVYYENLLAINTKHVFNKKVMDELGISKDDLEEIIDILPEKVEEASRQINFNMLSI</sequence>
<reference evidence="2 3" key="1">
    <citation type="submission" date="2016-08" db="EMBL/GenBank/DDBJ databases">
        <title>Complete Genome Sequence Of The Indigo Reducing Clostridium isatidis DSM15098.</title>
        <authorList>
            <person name="Little G.T."/>
            <person name="Minton N.P."/>
        </authorList>
    </citation>
    <scope>NUCLEOTIDE SEQUENCE [LARGE SCALE GENOMIC DNA]</scope>
    <source>
        <strain evidence="2 3">DSM 15098</strain>
    </source>
</reference>
<dbReference type="GO" id="GO:0016787">
    <property type="term" value="F:hydrolase activity"/>
    <property type="evidence" value="ECO:0007669"/>
    <property type="project" value="UniProtKB-KW"/>
</dbReference>
<evidence type="ECO:0000259" key="1">
    <source>
        <dbReference type="PROSITE" id="PS51833"/>
    </source>
</evidence>
<dbReference type="AlphaFoldDB" id="A0A343JCM4"/>
<dbReference type="RefSeq" id="WP_119865417.1">
    <property type="nucleotide sequence ID" value="NZ_CP016786.1"/>
</dbReference>
<dbReference type="InterPro" id="IPR052340">
    <property type="entry name" value="RNase_Y/CdgJ"/>
</dbReference>
<name>A0A343JCM4_9CLOT</name>
<keyword evidence="2" id="KW-0378">Hydrolase</keyword>
<proteinExistence type="predicted"/>
<dbReference type="Proteomes" id="UP000264883">
    <property type="component" value="Chromosome"/>
</dbReference>
<protein>
    <submittedName>
        <fullName evidence="2">Metal-dependent phosphohydrolase</fullName>
    </submittedName>
</protein>
<evidence type="ECO:0000313" key="3">
    <source>
        <dbReference type="Proteomes" id="UP000264883"/>
    </source>
</evidence>
<evidence type="ECO:0000313" key="2">
    <source>
        <dbReference type="EMBL" id="ASW43282.1"/>
    </source>
</evidence>
<dbReference type="KEGG" id="cia:BEN51_07230"/>
<dbReference type="EMBL" id="CP016786">
    <property type="protein sequence ID" value="ASW43282.1"/>
    <property type="molecule type" value="Genomic_DNA"/>
</dbReference>
<dbReference type="InterPro" id="IPR013976">
    <property type="entry name" value="HDOD"/>
</dbReference>
<organism evidence="2 3">
    <name type="scientific">Clostridium isatidis</name>
    <dbReference type="NCBI Taxonomy" id="182773"/>
    <lineage>
        <taxon>Bacteria</taxon>
        <taxon>Bacillati</taxon>
        <taxon>Bacillota</taxon>
        <taxon>Clostridia</taxon>
        <taxon>Eubacteriales</taxon>
        <taxon>Clostridiaceae</taxon>
        <taxon>Clostridium</taxon>
    </lineage>
</organism>
<gene>
    <name evidence="2" type="ORF">BEN51_07230</name>
</gene>
<dbReference type="OrthoDB" id="2045426at2"/>